<dbReference type="InterPro" id="IPR036291">
    <property type="entry name" value="NAD(P)-bd_dom_sf"/>
</dbReference>
<sequence length="249" mass="25440">MTLPSNTFSGRTVLVTGGTSGIGAATALHFAGLGATVHAVGLGADCVDFPTGINGNDGLDIRVTELDVTNRAAVDAFFATLDRLDVLVPAAGVTLGPPEQEPEGFARVIEINLLAVQYFIVKSAPLLAKNTGASIVNIASMLSIFGSADGPAYSASKGAIVQLTKSMAQVHAPAGIRCNAVAPGWIDTPLLESVKTVAPEVYAALLQRTPLARFGDPVEVARAIGFLASDDASFITGAVLPVDGGFHTV</sequence>
<dbReference type="RefSeq" id="WP_382365087.1">
    <property type="nucleotide sequence ID" value="NZ_JBHLWV010000024.1"/>
</dbReference>
<protein>
    <submittedName>
        <fullName evidence="4">SDR family NAD(P)-dependent oxidoreductase</fullName>
        <ecNumber evidence="4">1.1.1.-</ecNumber>
    </submittedName>
</protein>
<comment type="caution">
    <text evidence="4">The sequence shown here is derived from an EMBL/GenBank/DDBJ whole genome shotgun (WGS) entry which is preliminary data.</text>
</comment>
<comment type="similarity">
    <text evidence="1">Belongs to the short-chain dehydrogenases/reductases (SDR) family.</text>
</comment>
<dbReference type="EMBL" id="JBHLWV010000024">
    <property type="protein sequence ID" value="MFC0315914.1"/>
    <property type="molecule type" value="Genomic_DNA"/>
</dbReference>
<dbReference type="PROSITE" id="PS00591">
    <property type="entry name" value="GH10_1"/>
    <property type="match status" value="1"/>
</dbReference>
<proteinExistence type="inferred from homology"/>
<dbReference type="PROSITE" id="PS00061">
    <property type="entry name" value="ADH_SHORT"/>
    <property type="match status" value="1"/>
</dbReference>
<keyword evidence="5" id="KW-1185">Reference proteome</keyword>
<dbReference type="Gene3D" id="3.40.50.720">
    <property type="entry name" value="NAD(P)-binding Rossmann-like Domain"/>
    <property type="match status" value="1"/>
</dbReference>
<dbReference type="EC" id="1.1.1.-" evidence="4"/>
<dbReference type="PANTHER" id="PTHR43477:SF1">
    <property type="entry name" value="DIHYDROANTICAPSIN 7-DEHYDROGENASE"/>
    <property type="match status" value="1"/>
</dbReference>
<keyword evidence="2 4" id="KW-0560">Oxidoreductase</keyword>
<reference evidence="4 5" key="1">
    <citation type="submission" date="2024-09" db="EMBL/GenBank/DDBJ databases">
        <authorList>
            <person name="Sun Q."/>
            <person name="Mori K."/>
        </authorList>
    </citation>
    <scope>NUCLEOTIDE SEQUENCE [LARGE SCALE GENOMIC DNA]</scope>
    <source>
        <strain evidence="4 5">CCM 7957</strain>
    </source>
</reference>
<dbReference type="PANTHER" id="PTHR43477">
    <property type="entry name" value="DIHYDROANTICAPSIN 7-DEHYDROGENASE"/>
    <property type="match status" value="1"/>
</dbReference>
<dbReference type="Proteomes" id="UP001589783">
    <property type="component" value="Unassembled WGS sequence"/>
</dbReference>
<evidence type="ECO:0000256" key="3">
    <source>
        <dbReference type="PROSITE-ProRule" id="PRU10061"/>
    </source>
</evidence>
<dbReference type="PRINTS" id="PR00081">
    <property type="entry name" value="GDHRDH"/>
</dbReference>
<evidence type="ECO:0000256" key="1">
    <source>
        <dbReference type="ARBA" id="ARBA00006484"/>
    </source>
</evidence>
<name>A0ABV6HBF8_9ACTN</name>
<gene>
    <name evidence="4" type="ORF">ACFFJD_13750</name>
</gene>
<dbReference type="Pfam" id="PF13561">
    <property type="entry name" value="adh_short_C2"/>
    <property type="match status" value="1"/>
</dbReference>
<evidence type="ECO:0000256" key="2">
    <source>
        <dbReference type="ARBA" id="ARBA00023002"/>
    </source>
</evidence>
<dbReference type="CDD" id="cd05233">
    <property type="entry name" value="SDR_c"/>
    <property type="match status" value="1"/>
</dbReference>
<feature type="active site" description="Nucleophile" evidence="3">
    <location>
        <position position="65"/>
    </location>
</feature>
<evidence type="ECO:0000313" key="5">
    <source>
        <dbReference type="Proteomes" id="UP001589783"/>
    </source>
</evidence>
<dbReference type="InterPro" id="IPR002347">
    <property type="entry name" value="SDR_fam"/>
</dbReference>
<accession>A0ABV6HBF8</accession>
<dbReference type="InterPro" id="IPR051122">
    <property type="entry name" value="SDR_DHRS6-like"/>
</dbReference>
<dbReference type="SUPFAM" id="SSF51735">
    <property type="entry name" value="NAD(P)-binding Rossmann-fold domains"/>
    <property type="match status" value="1"/>
</dbReference>
<organism evidence="4 5">
    <name type="scientific">Gordonia phosphorivorans</name>
    <dbReference type="NCBI Taxonomy" id="1056982"/>
    <lineage>
        <taxon>Bacteria</taxon>
        <taxon>Bacillati</taxon>
        <taxon>Actinomycetota</taxon>
        <taxon>Actinomycetes</taxon>
        <taxon>Mycobacteriales</taxon>
        <taxon>Gordoniaceae</taxon>
        <taxon>Gordonia</taxon>
    </lineage>
</organism>
<dbReference type="GO" id="GO:0016491">
    <property type="term" value="F:oxidoreductase activity"/>
    <property type="evidence" value="ECO:0007669"/>
    <property type="project" value="UniProtKB-KW"/>
</dbReference>
<dbReference type="PRINTS" id="PR00080">
    <property type="entry name" value="SDRFAMILY"/>
</dbReference>
<dbReference type="InterPro" id="IPR031158">
    <property type="entry name" value="GH10_AS"/>
</dbReference>
<evidence type="ECO:0000313" key="4">
    <source>
        <dbReference type="EMBL" id="MFC0315914.1"/>
    </source>
</evidence>
<dbReference type="InterPro" id="IPR020904">
    <property type="entry name" value="Sc_DH/Rdtase_CS"/>
</dbReference>